<comment type="caution">
    <text evidence="2">The sequence shown here is derived from an EMBL/GenBank/DDBJ whole genome shotgun (WGS) entry which is preliminary data.</text>
</comment>
<keyword evidence="1" id="KW-0812">Transmembrane</keyword>
<accession>A0A2N6SSK0</accession>
<proteinExistence type="predicted"/>
<keyword evidence="1" id="KW-1133">Transmembrane helix</keyword>
<dbReference type="EMBL" id="PNHD01000006">
    <property type="protein sequence ID" value="PMC60057.1"/>
    <property type="molecule type" value="Genomic_DNA"/>
</dbReference>
<dbReference type="AlphaFoldDB" id="A0A2N6SSK0"/>
<dbReference type="Proteomes" id="UP000235723">
    <property type="component" value="Unassembled WGS sequence"/>
</dbReference>
<dbReference type="Pfam" id="PF11193">
    <property type="entry name" value="DUF2812"/>
    <property type="match status" value="1"/>
</dbReference>
<gene>
    <name evidence="2" type="ORF">CJ208_05565</name>
</gene>
<dbReference type="RefSeq" id="WP_102164261.1">
    <property type="nucleotide sequence ID" value="NZ_JAWFMR010000001.1"/>
</dbReference>
<reference evidence="2 3" key="1">
    <citation type="submission" date="2017-09" db="EMBL/GenBank/DDBJ databases">
        <title>Bacterial strain isolated from the female urinary microbiota.</title>
        <authorList>
            <person name="Thomas-White K."/>
            <person name="Kumar N."/>
            <person name="Forster S."/>
            <person name="Putonti C."/>
            <person name="Lawley T."/>
            <person name="Wolfe A.J."/>
        </authorList>
    </citation>
    <scope>NUCLEOTIDE SEQUENCE [LARGE SCALE GENOMIC DNA]</scope>
    <source>
        <strain evidence="2 3">UMB0115</strain>
    </source>
</reference>
<evidence type="ECO:0000313" key="2">
    <source>
        <dbReference type="EMBL" id="PMC60057.1"/>
    </source>
</evidence>
<name>A0A2N6SSK0_FINMA</name>
<evidence type="ECO:0000313" key="3">
    <source>
        <dbReference type="Proteomes" id="UP000235723"/>
    </source>
</evidence>
<feature type="transmembrane region" description="Helical" evidence="1">
    <location>
        <begin position="167"/>
        <end position="185"/>
    </location>
</feature>
<keyword evidence="1" id="KW-0472">Membrane</keyword>
<feature type="transmembrane region" description="Helical" evidence="1">
    <location>
        <begin position="143"/>
        <end position="161"/>
    </location>
</feature>
<sequence>MNKIRVFMNPIEGREKYINQIASEGYRLVKSGSILHEFEKTNSDHKYSVQYVGYMSNTERKKYSDFLKEMNFKVFTAPLNIGKFSLGNVKLRPYNSPKGMIATYPGMINKEILIIESDGNKEIPVFSDRESKNLDINRRKAPYYYLITTSVLLMVLGLFKIIDYKSIILGTFLFILASHGLYKLYSIKEK</sequence>
<evidence type="ECO:0000256" key="1">
    <source>
        <dbReference type="SAM" id="Phobius"/>
    </source>
</evidence>
<dbReference type="InterPro" id="IPR021359">
    <property type="entry name" value="DUF2812"/>
</dbReference>
<organism evidence="2 3">
    <name type="scientific">Finegoldia magna</name>
    <name type="common">Peptostreptococcus magnus</name>
    <dbReference type="NCBI Taxonomy" id="1260"/>
    <lineage>
        <taxon>Bacteria</taxon>
        <taxon>Bacillati</taxon>
        <taxon>Bacillota</taxon>
        <taxon>Tissierellia</taxon>
        <taxon>Tissierellales</taxon>
        <taxon>Peptoniphilaceae</taxon>
        <taxon>Finegoldia</taxon>
    </lineage>
</organism>
<protein>
    <recommendedName>
        <fullName evidence="4">DUF2812 domain-containing protein</fullName>
    </recommendedName>
</protein>
<evidence type="ECO:0008006" key="4">
    <source>
        <dbReference type="Google" id="ProtNLM"/>
    </source>
</evidence>